<reference evidence="10 11" key="1">
    <citation type="submission" date="2024-03" db="EMBL/GenBank/DDBJ databases">
        <title>Complete genome sequence of the green alga Chloropicon roscoffensis RCC1871.</title>
        <authorList>
            <person name="Lemieux C."/>
            <person name="Pombert J.-F."/>
            <person name="Otis C."/>
            <person name="Turmel M."/>
        </authorList>
    </citation>
    <scope>NUCLEOTIDE SEQUENCE [LARGE SCALE GENOMIC DNA]</scope>
    <source>
        <strain evidence="10 11">RCC1871</strain>
    </source>
</reference>
<evidence type="ECO:0000256" key="6">
    <source>
        <dbReference type="ARBA" id="ARBA00023276"/>
    </source>
</evidence>
<evidence type="ECO:0000256" key="5">
    <source>
        <dbReference type="ARBA" id="ARBA00023078"/>
    </source>
</evidence>
<dbReference type="InterPro" id="IPR016123">
    <property type="entry name" value="Mog1/PsbP_a/b/a-sand"/>
</dbReference>
<keyword evidence="2" id="KW-0602">Photosynthesis</keyword>
<evidence type="ECO:0000313" key="11">
    <source>
        <dbReference type="Proteomes" id="UP001472866"/>
    </source>
</evidence>
<comment type="subcellular location">
    <subcellularLocation>
        <location evidence="8">Plastid</location>
        <location evidence="8">Chloroplast thylakoid</location>
    </subcellularLocation>
</comment>
<accession>A0AAX4PM59</accession>
<evidence type="ECO:0000313" key="10">
    <source>
        <dbReference type="EMBL" id="WZN66984.1"/>
    </source>
</evidence>
<evidence type="ECO:0000256" key="1">
    <source>
        <dbReference type="ARBA" id="ARBA00022528"/>
    </source>
</evidence>
<evidence type="ECO:0000259" key="9">
    <source>
        <dbReference type="Pfam" id="PF01789"/>
    </source>
</evidence>
<dbReference type="InterPro" id="IPR002683">
    <property type="entry name" value="PsbP_C"/>
</dbReference>
<name>A0AAX4PM59_9CHLO</name>
<evidence type="ECO:0000256" key="2">
    <source>
        <dbReference type="ARBA" id="ARBA00022531"/>
    </source>
</evidence>
<evidence type="ECO:0000256" key="8">
    <source>
        <dbReference type="ARBA" id="ARBA00046272"/>
    </source>
</evidence>
<dbReference type="GO" id="GO:0009534">
    <property type="term" value="C:chloroplast thylakoid"/>
    <property type="evidence" value="ECO:0007669"/>
    <property type="project" value="UniProtKB-SubCell"/>
</dbReference>
<keyword evidence="3" id="KW-0934">Plastid</keyword>
<keyword evidence="1" id="KW-0150">Chloroplast</keyword>
<dbReference type="PANTHER" id="PTHR31407:SF6">
    <property type="entry name" value="OXYGEN-EVOLVING ENHANCER PROTEIN 2-1, CHLOROPLASTIC"/>
    <property type="match status" value="1"/>
</dbReference>
<proteinExistence type="inferred from homology"/>
<dbReference type="Pfam" id="PF01789">
    <property type="entry name" value="PsbP"/>
    <property type="match status" value="1"/>
</dbReference>
<dbReference type="PANTHER" id="PTHR31407">
    <property type="match status" value="1"/>
</dbReference>
<dbReference type="GO" id="GO:0015979">
    <property type="term" value="P:photosynthesis"/>
    <property type="evidence" value="ECO:0007669"/>
    <property type="project" value="UniProtKB-KW"/>
</dbReference>
<keyword evidence="5" id="KW-0793">Thylakoid</keyword>
<feature type="domain" description="PsbP C-terminal" evidence="9">
    <location>
        <begin position="94"/>
        <end position="263"/>
    </location>
</feature>
<keyword evidence="4" id="KW-0809">Transit peptide</keyword>
<sequence length="264" mass="27861">MIHATTTGTRAGKVAGKATRFGGLARFGTRKHVDLCTRASSKDLDAGVVQSRRALLSSLSLALPLAVGAQPSLAAYGDAANVFGSKTGNFTGATQYEGDGYSVALPANWGPSKEKPFPGIDLRYQDSFDDVNNLEVIVQKSSKGSITDSSPSDFLNSIGYILGETSAKVESKSEGGFKPNKAAAASVLSTNTRKDANGKSYYEYELLIRTADGNEGGRHQLISAAVNKGNLYVLRVQAGDKRWIGVGKGVREGCLNAWNSFTVA</sequence>
<protein>
    <submittedName>
        <fullName evidence="10">Photosystem II oxygen-evolving enhancer protein PsbP</fullName>
    </submittedName>
</protein>
<dbReference type="Gene3D" id="3.40.1000.10">
    <property type="entry name" value="Mog1/PsbP, alpha/beta/alpha sandwich"/>
    <property type="match status" value="1"/>
</dbReference>
<dbReference type="GO" id="GO:0009654">
    <property type="term" value="C:photosystem II oxygen evolving complex"/>
    <property type="evidence" value="ECO:0007669"/>
    <property type="project" value="InterPro"/>
</dbReference>
<dbReference type="SUPFAM" id="SSF55724">
    <property type="entry name" value="Mog1p/PsbP-like"/>
    <property type="match status" value="1"/>
</dbReference>
<dbReference type="Proteomes" id="UP001472866">
    <property type="component" value="Chromosome 17"/>
</dbReference>
<dbReference type="GO" id="GO:0005509">
    <property type="term" value="F:calcium ion binding"/>
    <property type="evidence" value="ECO:0007669"/>
    <property type="project" value="InterPro"/>
</dbReference>
<gene>
    <name evidence="10" type="ORF">HKI87_17g85560</name>
</gene>
<dbReference type="EMBL" id="CP151517">
    <property type="protein sequence ID" value="WZN66984.1"/>
    <property type="molecule type" value="Genomic_DNA"/>
</dbReference>
<keyword evidence="11" id="KW-1185">Reference proteome</keyword>
<evidence type="ECO:0000256" key="7">
    <source>
        <dbReference type="ARBA" id="ARBA00035638"/>
    </source>
</evidence>
<comment type="similarity">
    <text evidence="7">Belongs to the PsbP family.</text>
</comment>
<keyword evidence="6" id="KW-0604">Photosystem II</keyword>
<evidence type="ECO:0000256" key="3">
    <source>
        <dbReference type="ARBA" id="ARBA00022640"/>
    </source>
</evidence>
<organism evidence="10 11">
    <name type="scientific">Chloropicon roscoffensis</name>
    <dbReference type="NCBI Taxonomy" id="1461544"/>
    <lineage>
        <taxon>Eukaryota</taxon>
        <taxon>Viridiplantae</taxon>
        <taxon>Chlorophyta</taxon>
        <taxon>Chloropicophyceae</taxon>
        <taxon>Chloropicales</taxon>
        <taxon>Chloropicaceae</taxon>
        <taxon>Chloropicon</taxon>
    </lineage>
</organism>
<evidence type="ECO:0000256" key="4">
    <source>
        <dbReference type="ARBA" id="ARBA00022946"/>
    </source>
</evidence>
<dbReference type="AlphaFoldDB" id="A0AAX4PM59"/>
<dbReference type="GO" id="GO:0019898">
    <property type="term" value="C:extrinsic component of membrane"/>
    <property type="evidence" value="ECO:0007669"/>
    <property type="project" value="InterPro"/>
</dbReference>